<feature type="compositionally biased region" description="Polar residues" evidence="1">
    <location>
        <begin position="352"/>
        <end position="361"/>
    </location>
</feature>
<keyword evidence="3" id="KW-0687">Ribonucleoprotein</keyword>
<dbReference type="OrthoDB" id="5599902at2759"/>
<feature type="compositionally biased region" description="Low complexity" evidence="1">
    <location>
        <begin position="264"/>
        <end position="285"/>
    </location>
</feature>
<organism evidence="3 4">
    <name type="scientific">Diplodia corticola</name>
    <dbReference type="NCBI Taxonomy" id="236234"/>
    <lineage>
        <taxon>Eukaryota</taxon>
        <taxon>Fungi</taxon>
        <taxon>Dikarya</taxon>
        <taxon>Ascomycota</taxon>
        <taxon>Pezizomycotina</taxon>
        <taxon>Dothideomycetes</taxon>
        <taxon>Dothideomycetes incertae sedis</taxon>
        <taxon>Botryosphaeriales</taxon>
        <taxon>Botryosphaeriaceae</taxon>
        <taxon>Diplodia</taxon>
    </lineage>
</organism>
<keyword evidence="4" id="KW-1185">Reference proteome</keyword>
<feature type="compositionally biased region" description="Polar residues" evidence="1">
    <location>
        <begin position="389"/>
        <end position="410"/>
    </location>
</feature>
<feature type="compositionally biased region" description="Polar residues" evidence="1">
    <location>
        <begin position="419"/>
        <end position="432"/>
    </location>
</feature>
<protein>
    <submittedName>
        <fullName evidence="3">Ribosomal protein l24e</fullName>
    </submittedName>
</protein>
<dbReference type="InterPro" id="IPR058345">
    <property type="entry name" value="DUF8032"/>
</dbReference>
<gene>
    <name evidence="3" type="ORF">BKCO1_3900037</name>
</gene>
<evidence type="ECO:0000313" key="4">
    <source>
        <dbReference type="Proteomes" id="UP000183809"/>
    </source>
</evidence>
<keyword evidence="3" id="KW-0689">Ribosomal protein</keyword>
<feature type="compositionally biased region" description="Low complexity" evidence="1">
    <location>
        <begin position="328"/>
        <end position="351"/>
    </location>
</feature>
<feature type="region of interest" description="Disordered" evidence="1">
    <location>
        <begin position="786"/>
        <end position="827"/>
    </location>
</feature>
<evidence type="ECO:0000259" key="2">
    <source>
        <dbReference type="Pfam" id="PF26087"/>
    </source>
</evidence>
<dbReference type="PANTHER" id="PTHR22949:SF0">
    <property type="entry name" value="RE27538P"/>
    <property type="match status" value="1"/>
</dbReference>
<proteinExistence type="predicted"/>
<evidence type="ECO:0000313" key="3">
    <source>
        <dbReference type="EMBL" id="OJD32333.1"/>
    </source>
</evidence>
<dbReference type="Proteomes" id="UP000183809">
    <property type="component" value="Unassembled WGS sequence"/>
</dbReference>
<dbReference type="PANTHER" id="PTHR22949">
    <property type="entry name" value="WHITE COLLAR 2 PROTEIN WC2"/>
    <property type="match status" value="1"/>
</dbReference>
<sequence>MSHALQRDTAPCAPGYKEEPAPVADDLVSASLPAARHRPQPAQLSLARAPGESSPALTPAPACPRLHAEQITTTAVGSLIILVEPRPLPAIALRRGSRHSAAAAAAAIPLPLPSGAALFYTTPTRPPPVLPISHSRRASFPYYYFFRRRRAATPNSRRAHPLRRCTTSANTVRAFQHHPHPATQGLPPPQPHLQHPRPGVLHQQQQHHPNSPQQPQHPPQQPTTQGPYASPHPPPPQHQSPYVSNVQIPPGQNPQEVPYYATHPSPYSTNSTSGSYTSSENSELSMATATMNRQFPPIYHTPQSNSPASIQSPQHDQHGRPLYGQSAPQVPQNMYYPPYQMPQQSPYAPQQHQAPLQTSMPLMSHQQPQPMQHPPAHPHTPGLPGSPRTKLTQTPLQRPPSNLGAPQSTPTGPPGSAGSIHSTPGGSASVNPNAAPGPIPATTPLVVRQDQNGVQWIAFEYSRDRVKMEYTIRCDVESVNVDELPQEFKTENCVYPRACCHKDQYKGNRLHYETECNTVGWALAQLNPCLRGKRGLIQRAVDSWRNSNQDPRLRSRRVRRMAKINNRKAVQAQHGGHMAGPGAPAPGVPNTAGIAGAPGARPPNMGMGGPQLHHHHEHPAGGAQGGPDDVSAGNEYNETTHTHHHQAPTGQGGAANGDVRPANDFYPNYPTNQPPNAAAVPPLDHHMDHVASRPPPHAAAAATKQQEDEERNLELFGDLPEAKRRKFILVDDAQRGTRVRVRVMLDQVNMEEMPDSYRKNNSVYPRSYFPTQMQSPPASPRGTRFFDDPDEKEEGSSGAMPVTGRTLVPVPMMDGSEAKVPRPRMTRSKRNKEITLNDLGYRMTWSQSRVFAGRTLFLQRSLDAYRNKMRSTMVAAGQEVAPHFETRVGKRRWLERSKRAKRDASP</sequence>
<dbReference type="EMBL" id="MNUE01000039">
    <property type="protein sequence ID" value="OJD32333.1"/>
    <property type="molecule type" value="Genomic_DNA"/>
</dbReference>
<feature type="compositionally biased region" description="Low complexity" evidence="1">
    <location>
        <begin position="202"/>
        <end position="214"/>
    </location>
</feature>
<dbReference type="RefSeq" id="XP_020128593.1">
    <property type="nucleotide sequence ID" value="XM_020275345.1"/>
</dbReference>
<name>A0A1J9RXZ1_9PEZI</name>
<dbReference type="GO" id="GO:0005840">
    <property type="term" value="C:ribosome"/>
    <property type="evidence" value="ECO:0007669"/>
    <property type="project" value="UniProtKB-KW"/>
</dbReference>
<evidence type="ECO:0000256" key="1">
    <source>
        <dbReference type="SAM" id="MobiDB-lite"/>
    </source>
</evidence>
<dbReference type="GeneID" id="31015606"/>
<comment type="caution">
    <text evidence="3">The sequence shown here is derived from an EMBL/GenBank/DDBJ whole genome shotgun (WGS) entry which is preliminary data.</text>
</comment>
<feature type="region of interest" description="Disordered" evidence="1">
    <location>
        <begin position="178"/>
        <end position="442"/>
    </location>
</feature>
<feature type="region of interest" description="Disordered" evidence="1">
    <location>
        <begin position="35"/>
        <end position="59"/>
    </location>
</feature>
<dbReference type="STRING" id="236234.A0A1J9RXZ1"/>
<feature type="region of interest" description="Disordered" evidence="1">
    <location>
        <begin position="1"/>
        <end position="20"/>
    </location>
</feature>
<feature type="domain" description="DUF8032" evidence="2">
    <location>
        <begin position="454"/>
        <end position="548"/>
    </location>
</feature>
<accession>A0A1J9RXZ1</accession>
<dbReference type="AlphaFoldDB" id="A0A1J9RXZ1"/>
<feature type="compositionally biased region" description="Polar residues" evidence="1">
    <location>
        <begin position="301"/>
        <end position="314"/>
    </location>
</feature>
<dbReference type="Pfam" id="PF26087">
    <property type="entry name" value="DUF8032"/>
    <property type="match status" value="2"/>
</dbReference>
<feature type="domain" description="DUF8032" evidence="2">
    <location>
        <begin position="729"/>
        <end position="773"/>
    </location>
</feature>
<feature type="region of interest" description="Disordered" evidence="1">
    <location>
        <begin position="569"/>
        <end position="708"/>
    </location>
</feature>
<reference evidence="3 4" key="1">
    <citation type="submission" date="2016-10" db="EMBL/GenBank/DDBJ databases">
        <title>Proteomics and genomics reveal pathogen-plant mechanisms compatible with a hemibiotrophic lifestyle of Diplodia corticola.</title>
        <authorList>
            <person name="Fernandes I."/>
            <person name="De Jonge R."/>
            <person name="Van De Peer Y."/>
            <person name="Devreese B."/>
            <person name="Alves A."/>
            <person name="Esteves A.C."/>
        </authorList>
    </citation>
    <scope>NUCLEOTIDE SEQUENCE [LARGE SCALE GENOMIC DNA]</scope>
    <source>
        <strain evidence="3 4">CBS 112549</strain>
    </source>
</reference>
<feature type="compositionally biased region" description="Low complexity" evidence="1">
    <location>
        <begin position="588"/>
        <end position="603"/>
    </location>
</feature>